<keyword evidence="3" id="KW-1185">Reference proteome</keyword>
<dbReference type="EMBL" id="CP020880">
    <property type="protein sequence ID" value="ART76794.1"/>
    <property type="molecule type" value="Genomic_DNA"/>
</dbReference>
<dbReference type="AlphaFoldDB" id="A0A1Y0CP28"/>
<reference evidence="1 3" key="1">
    <citation type="submission" date="2017-04" db="EMBL/GenBank/DDBJ databases">
        <title>Complete Genome Sequence of the Bacillus horikoshii 20a strain from Cuatro Cienegas, Coahuila, Mexico.</title>
        <authorList>
            <person name="Zarza E."/>
            <person name="Alcaraz L.D."/>
            <person name="Aguilar-Salinas B."/>
            <person name="Islas A."/>
            <person name="Olmedo-Alvarez G."/>
        </authorList>
    </citation>
    <scope>NUCLEOTIDE SEQUENCE [LARGE SCALE GENOMIC DNA]</scope>
    <source>
        <strain evidence="1 3">20a</strain>
    </source>
</reference>
<accession>A0A1Y0CP28</accession>
<organism evidence="2 4">
    <name type="scientific">Sutcliffiella horikoshii</name>
    <dbReference type="NCBI Taxonomy" id="79883"/>
    <lineage>
        <taxon>Bacteria</taxon>
        <taxon>Bacillati</taxon>
        <taxon>Bacillota</taxon>
        <taxon>Bacilli</taxon>
        <taxon>Bacillales</taxon>
        <taxon>Bacillaceae</taxon>
        <taxon>Sutcliffiella</taxon>
    </lineage>
</organism>
<dbReference type="Proteomes" id="UP000195573">
    <property type="component" value="Chromosome"/>
</dbReference>
<dbReference type="EMBL" id="VTEU01000005">
    <property type="protein sequence ID" value="TYS58181.1"/>
    <property type="molecule type" value="Genomic_DNA"/>
</dbReference>
<gene>
    <name evidence="1" type="ORF">B4U37_12405</name>
    <name evidence="2" type="ORF">FZC74_14435</name>
</gene>
<evidence type="ECO:0000313" key="2">
    <source>
        <dbReference type="EMBL" id="TYS58181.1"/>
    </source>
</evidence>
<evidence type="ECO:0000313" key="4">
    <source>
        <dbReference type="Proteomes" id="UP000323393"/>
    </source>
</evidence>
<protein>
    <submittedName>
        <fullName evidence="2">Uncharacterized protein</fullName>
    </submittedName>
</protein>
<dbReference type="Proteomes" id="UP000323393">
    <property type="component" value="Unassembled WGS sequence"/>
</dbReference>
<dbReference type="Pfam" id="PF19618">
    <property type="entry name" value="DUF6123"/>
    <property type="match status" value="1"/>
</dbReference>
<sequence length="90" mass="10458">MNKSWSTEEYLQQLTARGFKFGEDSLGFIEFGKHYTDSSDYLVNIAIEITLKAQKQFDGSFFVSFLEMIKQEQVHTKHAAFELAKEKKII</sequence>
<evidence type="ECO:0000313" key="1">
    <source>
        <dbReference type="EMBL" id="ART76794.1"/>
    </source>
</evidence>
<proteinExistence type="predicted"/>
<dbReference type="RefSeq" id="WP_088018496.1">
    <property type="nucleotide sequence ID" value="NZ_CP020880.1"/>
</dbReference>
<evidence type="ECO:0000313" key="3">
    <source>
        <dbReference type="Proteomes" id="UP000195573"/>
    </source>
</evidence>
<reference evidence="2 4" key="2">
    <citation type="submission" date="2019-08" db="EMBL/GenBank/DDBJ databases">
        <title>Bacillus genomes from the desert of Cuatro Cienegas, Coahuila.</title>
        <authorList>
            <person name="Olmedo-Alvarez G."/>
        </authorList>
    </citation>
    <scope>NUCLEOTIDE SEQUENCE [LARGE SCALE GENOMIC DNA]</scope>
    <source>
        <strain evidence="2 4">CH88_3T</strain>
    </source>
</reference>
<dbReference type="InterPro" id="IPR046126">
    <property type="entry name" value="DUF6123"/>
</dbReference>
<name>A0A1Y0CP28_9BACI</name>
<dbReference type="KEGG" id="bhk:B4U37_12405"/>
<dbReference type="GeneID" id="96739222"/>